<feature type="transmembrane region" description="Helical" evidence="1">
    <location>
        <begin position="36"/>
        <end position="56"/>
    </location>
</feature>
<keyword evidence="1" id="KW-1133">Transmembrane helix</keyword>
<evidence type="ECO:0000313" key="2">
    <source>
        <dbReference type="EMBL" id="MBB4893751.1"/>
    </source>
</evidence>
<dbReference type="EMBL" id="JACHJH010000003">
    <property type="protein sequence ID" value="MBB4893751.1"/>
    <property type="molecule type" value="Genomic_DNA"/>
</dbReference>
<gene>
    <name evidence="2" type="ORF">FHS39_002782</name>
</gene>
<keyword evidence="3" id="KW-1185">Reference proteome</keyword>
<feature type="transmembrane region" description="Helical" evidence="1">
    <location>
        <begin position="138"/>
        <end position="156"/>
    </location>
</feature>
<dbReference type="Proteomes" id="UP000556084">
    <property type="component" value="Unassembled WGS sequence"/>
</dbReference>
<dbReference type="AlphaFoldDB" id="A0A7W7PK16"/>
<protein>
    <recommendedName>
        <fullName evidence="4">DUF5134 domain-containing protein</fullName>
    </recommendedName>
</protein>
<dbReference type="Pfam" id="PF17197">
    <property type="entry name" value="DUF5134"/>
    <property type="match status" value="1"/>
</dbReference>
<feature type="transmembrane region" description="Helical" evidence="1">
    <location>
        <begin position="6"/>
        <end position="24"/>
    </location>
</feature>
<evidence type="ECO:0000313" key="3">
    <source>
        <dbReference type="Proteomes" id="UP000556084"/>
    </source>
</evidence>
<evidence type="ECO:0008006" key="4">
    <source>
        <dbReference type="Google" id="ProtNLM"/>
    </source>
</evidence>
<proteinExistence type="predicted"/>
<evidence type="ECO:0000256" key="1">
    <source>
        <dbReference type="SAM" id="Phobius"/>
    </source>
</evidence>
<sequence>MHGPPLIGWGLVALCAAAGIYCLSRTRAGAAGERRAAWGDALMGLGMAAMAVPTGALDARPWGTAAFAAVFGAVGLHALAPARARAEASRAHDGHQLHHAVGAFAMVYMALAMAHSPTAGHGGVHHLGAGHEPAGTPLLTGVLLVYFAVYVVRAVARIVPAPAMVPGEPPWPGPERAYGSGLTRACRLSMGIGMLAMLLTM</sequence>
<feature type="transmembrane region" description="Helical" evidence="1">
    <location>
        <begin position="100"/>
        <end position="118"/>
    </location>
</feature>
<dbReference type="RefSeq" id="WP_184349595.1">
    <property type="nucleotide sequence ID" value="NZ_JACHJH010000003.1"/>
</dbReference>
<dbReference type="InterPro" id="IPR033458">
    <property type="entry name" value="DUF5134"/>
</dbReference>
<name>A0A7W7PK16_9ACTN</name>
<keyword evidence="1" id="KW-0812">Transmembrane</keyword>
<comment type="caution">
    <text evidence="2">The sequence shown here is derived from an EMBL/GenBank/DDBJ whole genome shotgun (WGS) entry which is preliminary data.</text>
</comment>
<keyword evidence="1" id="KW-0472">Membrane</keyword>
<accession>A0A7W7PK16</accession>
<reference evidence="2 3" key="1">
    <citation type="submission" date="2020-08" db="EMBL/GenBank/DDBJ databases">
        <title>Genomic Encyclopedia of Type Strains, Phase III (KMG-III): the genomes of soil and plant-associated and newly described type strains.</title>
        <authorList>
            <person name="Whitman W."/>
        </authorList>
    </citation>
    <scope>NUCLEOTIDE SEQUENCE [LARGE SCALE GENOMIC DNA]</scope>
    <source>
        <strain evidence="2 3">CECT 3266</strain>
    </source>
</reference>
<organism evidence="2 3">
    <name type="scientific">Streptomyces olivoverticillatus</name>
    <dbReference type="NCBI Taxonomy" id="66427"/>
    <lineage>
        <taxon>Bacteria</taxon>
        <taxon>Bacillati</taxon>
        <taxon>Actinomycetota</taxon>
        <taxon>Actinomycetes</taxon>
        <taxon>Kitasatosporales</taxon>
        <taxon>Streptomycetaceae</taxon>
        <taxon>Streptomyces</taxon>
    </lineage>
</organism>
<feature type="transmembrane region" description="Helical" evidence="1">
    <location>
        <begin position="62"/>
        <end position="80"/>
    </location>
</feature>